<accession>A0ACC0HHL7</accession>
<evidence type="ECO:0000313" key="1">
    <source>
        <dbReference type="EMBL" id="KAI8013082.1"/>
    </source>
</evidence>
<comment type="caution">
    <text evidence="1">The sequence shown here is derived from an EMBL/GenBank/DDBJ whole genome shotgun (WGS) entry which is preliminary data.</text>
</comment>
<gene>
    <name evidence="1" type="ORF">LOK49_LG05G02494</name>
</gene>
<reference evidence="1 2" key="1">
    <citation type="journal article" date="2022" name="Plant J.">
        <title>Chromosome-level genome of Camellia lanceoleosa provides a valuable resource for understanding genome evolution and self-incompatibility.</title>
        <authorList>
            <person name="Gong W."/>
            <person name="Xiao S."/>
            <person name="Wang L."/>
            <person name="Liao Z."/>
            <person name="Chang Y."/>
            <person name="Mo W."/>
            <person name="Hu G."/>
            <person name="Li W."/>
            <person name="Zhao G."/>
            <person name="Zhu H."/>
            <person name="Hu X."/>
            <person name="Ji K."/>
            <person name="Xiang X."/>
            <person name="Song Q."/>
            <person name="Yuan D."/>
            <person name="Jin S."/>
            <person name="Zhang L."/>
        </authorList>
    </citation>
    <scope>NUCLEOTIDE SEQUENCE [LARGE SCALE GENOMIC DNA]</scope>
    <source>
        <strain evidence="1">SQ_2022a</strain>
    </source>
</reference>
<dbReference type="EMBL" id="CM045761">
    <property type="protein sequence ID" value="KAI8013082.1"/>
    <property type="molecule type" value="Genomic_DNA"/>
</dbReference>
<protein>
    <submittedName>
        <fullName evidence="1">Uncharacterized protein</fullName>
    </submittedName>
</protein>
<name>A0ACC0HHL7_9ERIC</name>
<keyword evidence="2" id="KW-1185">Reference proteome</keyword>
<dbReference type="Proteomes" id="UP001060215">
    <property type="component" value="Chromosome 4"/>
</dbReference>
<sequence>MVQYDPKECSYEALLDVFWSRHDPTTLNRQEKRKFKSGAVLTILITWLQPLQAPKESKTVESSGNKRINVSGSSSSSSSSSDSGSSLSDESLGKSTGY</sequence>
<organism evidence="1 2">
    <name type="scientific">Camellia lanceoleosa</name>
    <dbReference type="NCBI Taxonomy" id="1840588"/>
    <lineage>
        <taxon>Eukaryota</taxon>
        <taxon>Viridiplantae</taxon>
        <taxon>Streptophyta</taxon>
        <taxon>Embryophyta</taxon>
        <taxon>Tracheophyta</taxon>
        <taxon>Spermatophyta</taxon>
        <taxon>Magnoliopsida</taxon>
        <taxon>eudicotyledons</taxon>
        <taxon>Gunneridae</taxon>
        <taxon>Pentapetalae</taxon>
        <taxon>asterids</taxon>
        <taxon>Ericales</taxon>
        <taxon>Theaceae</taxon>
        <taxon>Camellia</taxon>
    </lineage>
</organism>
<evidence type="ECO:0000313" key="2">
    <source>
        <dbReference type="Proteomes" id="UP001060215"/>
    </source>
</evidence>
<proteinExistence type="predicted"/>